<dbReference type="Proteomes" id="UP000219068">
    <property type="component" value="Unassembled WGS sequence"/>
</dbReference>
<reference evidence="2 3" key="1">
    <citation type="submission" date="2017-08" db="EMBL/GenBank/DDBJ databases">
        <authorList>
            <person name="de Groot N.N."/>
        </authorList>
    </citation>
    <scope>NUCLEOTIDE SEQUENCE [LARGE SCALE GENOMIC DNA]</scope>
    <source>
        <strain evidence="2 3">USBA 78</strain>
    </source>
</reference>
<protein>
    <submittedName>
        <fullName evidence="2">Uncharacterized protein</fullName>
    </submittedName>
</protein>
<dbReference type="EMBL" id="OBMM01000003">
    <property type="protein sequence ID" value="SOC20752.1"/>
    <property type="molecule type" value="Genomic_DNA"/>
</dbReference>
<keyword evidence="1" id="KW-0472">Membrane</keyword>
<organism evidence="2 3">
    <name type="scientific">Thalassospira xiamenensis</name>
    <dbReference type="NCBI Taxonomy" id="220697"/>
    <lineage>
        <taxon>Bacteria</taxon>
        <taxon>Pseudomonadati</taxon>
        <taxon>Pseudomonadota</taxon>
        <taxon>Alphaproteobacteria</taxon>
        <taxon>Rhodospirillales</taxon>
        <taxon>Thalassospiraceae</taxon>
        <taxon>Thalassospira</taxon>
    </lineage>
</organism>
<evidence type="ECO:0000313" key="2">
    <source>
        <dbReference type="EMBL" id="SOC20752.1"/>
    </source>
</evidence>
<keyword evidence="1" id="KW-0812">Transmembrane</keyword>
<dbReference type="RefSeq" id="WP_256376265.1">
    <property type="nucleotide sequence ID" value="NZ_JALLPZ010000002.1"/>
</dbReference>
<evidence type="ECO:0000313" key="3">
    <source>
        <dbReference type="Proteomes" id="UP000219068"/>
    </source>
</evidence>
<dbReference type="AlphaFoldDB" id="A0A285TFC0"/>
<evidence type="ECO:0000256" key="1">
    <source>
        <dbReference type="SAM" id="Phobius"/>
    </source>
</evidence>
<name>A0A285TFC0_9PROT</name>
<feature type="transmembrane region" description="Helical" evidence="1">
    <location>
        <begin position="21"/>
        <end position="39"/>
    </location>
</feature>
<sequence>MMNKRKAVAIAVAREQQIARSMEILFAGTILALIASLLIL</sequence>
<accession>A0A285TFC0</accession>
<keyword evidence="1" id="KW-1133">Transmembrane helix</keyword>
<proteinExistence type="predicted"/>
<gene>
    <name evidence="2" type="ORF">SAMN05428964_103213</name>
</gene>